<evidence type="ECO:0000256" key="6">
    <source>
        <dbReference type="SAM" id="Phobius"/>
    </source>
</evidence>
<protein>
    <submittedName>
        <fullName evidence="8">Competence protein ComEC</fullName>
    </submittedName>
</protein>
<comment type="caution">
    <text evidence="8">The sequence shown here is derived from an EMBL/GenBank/DDBJ whole genome shotgun (WGS) entry which is preliminary data.</text>
</comment>
<dbReference type="InterPro" id="IPR036866">
    <property type="entry name" value="RibonucZ/Hydroxyglut_hydro"/>
</dbReference>
<evidence type="ECO:0000256" key="4">
    <source>
        <dbReference type="ARBA" id="ARBA00022989"/>
    </source>
</evidence>
<keyword evidence="9" id="KW-1185">Reference proteome</keyword>
<dbReference type="InterPro" id="IPR001279">
    <property type="entry name" value="Metallo-B-lactamas"/>
</dbReference>
<dbReference type="AlphaFoldDB" id="A0A841GFN6"/>
<evidence type="ECO:0000256" key="5">
    <source>
        <dbReference type="ARBA" id="ARBA00023136"/>
    </source>
</evidence>
<dbReference type="InterPro" id="IPR004797">
    <property type="entry name" value="Competence_ComEC/Rec2"/>
</dbReference>
<organism evidence="8 9">
    <name type="scientific">Tolumonas osonensis</name>
    <dbReference type="NCBI Taxonomy" id="675874"/>
    <lineage>
        <taxon>Bacteria</taxon>
        <taxon>Pseudomonadati</taxon>
        <taxon>Pseudomonadota</taxon>
        <taxon>Gammaproteobacteria</taxon>
        <taxon>Aeromonadales</taxon>
        <taxon>Aeromonadaceae</taxon>
        <taxon>Tolumonas</taxon>
    </lineage>
</organism>
<dbReference type="Pfam" id="PF13567">
    <property type="entry name" value="DUF4131"/>
    <property type="match status" value="1"/>
</dbReference>
<comment type="subcellular location">
    <subcellularLocation>
        <location evidence="1">Cell membrane</location>
        <topology evidence="1">Multi-pass membrane protein</topology>
    </subcellularLocation>
</comment>
<keyword evidence="2" id="KW-1003">Cell membrane</keyword>
<dbReference type="Pfam" id="PF03772">
    <property type="entry name" value="Competence"/>
    <property type="match status" value="1"/>
</dbReference>
<evidence type="ECO:0000259" key="7">
    <source>
        <dbReference type="SMART" id="SM00849"/>
    </source>
</evidence>
<feature type="transmembrane region" description="Helical" evidence="6">
    <location>
        <begin position="326"/>
        <end position="343"/>
    </location>
</feature>
<evidence type="ECO:0000256" key="2">
    <source>
        <dbReference type="ARBA" id="ARBA00022475"/>
    </source>
</evidence>
<dbReference type="EMBL" id="JACHGR010000004">
    <property type="protein sequence ID" value="MBB6055456.1"/>
    <property type="molecule type" value="Genomic_DNA"/>
</dbReference>
<feature type="transmembrane region" description="Helical" evidence="6">
    <location>
        <begin position="221"/>
        <end position="248"/>
    </location>
</feature>
<dbReference type="GO" id="GO:0030420">
    <property type="term" value="P:establishment of competence for transformation"/>
    <property type="evidence" value="ECO:0007669"/>
    <property type="project" value="InterPro"/>
</dbReference>
<proteinExistence type="predicted"/>
<reference evidence="8 9" key="1">
    <citation type="submission" date="2020-08" db="EMBL/GenBank/DDBJ databases">
        <title>Genomic Encyclopedia of Type Strains, Phase IV (KMG-IV): sequencing the most valuable type-strain genomes for metagenomic binning, comparative biology and taxonomic classification.</title>
        <authorList>
            <person name="Goeker M."/>
        </authorList>
    </citation>
    <scope>NUCLEOTIDE SEQUENCE [LARGE SCALE GENOMIC DNA]</scope>
    <source>
        <strain evidence="8 9">DSM 22975</strain>
    </source>
</reference>
<accession>A0A841GFN6</accession>
<feature type="transmembrane region" description="Helical" evidence="6">
    <location>
        <begin position="303"/>
        <end position="320"/>
    </location>
</feature>
<dbReference type="Gene3D" id="3.60.15.10">
    <property type="entry name" value="Ribonuclease Z/Hydroxyacylglutathione hydrolase-like"/>
    <property type="match status" value="1"/>
</dbReference>
<dbReference type="Pfam" id="PF00753">
    <property type="entry name" value="Lactamase_B"/>
    <property type="match status" value="1"/>
</dbReference>
<dbReference type="InterPro" id="IPR025405">
    <property type="entry name" value="DUF4131"/>
</dbReference>
<feature type="transmembrane region" description="Helical" evidence="6">
    <location>
        <begin position="389"/>
        <end position="413"/>
    </location>
</feature>
<dbReference type="NCBIfam" id="TIGR00361">
    <property type="entry name" value="ComEC_Rec2"/>
    <property type="match status" value="1"/>
</dbReference>
<feature type="transmembrane region" description="Helical" evidence="6">
    <location>
        <begin position="444"/>
        <end position="463"/>
    </location>
</feature>
<dbReference type="SUPFAM" id="SSF56281">
    <property type="entry name" value="Metallo-hydrolase/oxidoreductase"/>
    <property type="match status" value="1"/>
</dbReference>
<keyword evidence="3 6" id="KW-0812">Transmembrane</keyword>
<dbReference type="InterPro" id="IPR035681">
    <property type="entry name" value="ComA-like_MBL"/>
</dbReference>
<sequence length="745" mass="84463">MEKWLFGMALGISSSLFWPDLPASQWGWSILLAGGVAIVRYRFPGAILFGLGWAILFFNHEVFWLKEQRIPFPAQHELNVMVSSAHQKSDHLQLLVSVQSINGKSYWPEPRIKLTLSGKKTDLNRGDRLRIRARLKIPHGLGNPVGFNAERWLLGQGITATGNISSFKLVYQAEHNWRDRWLMQSGQLMQGFRQPELLMALIYGEQQDVDKADWQTLRDTGLIHLIAISGMHIGLIAWIGMALSRLLLQRWSDHFPYIHWLSGMGFALLYSALADFSAPTVRSLCMLVIWIALRFWQREWSGIRIWLSALAIMLVINPWVVFSAGFWLSFIAVGILGIAGFLWRKPSLWQIQWLMTLLLLPVQLLLFDGLSISSVLINLPAGPWFTFSIVPVALVSGLLVPVFPSLAHLGFWLCDIQLDWLMLALEWIQSWCPGWVAISHHQQLLVLWGLITVLIWWCSPVIIKKKPGLLSLAGCGLLFTGCQSEPDWQVDMLDVGQGLSVLISRDDRALLFDTGDAYPGGYNMADAVIFPMLEYRGIRYLDYLVVSHRDKDHAANWKRILAKYPQTRIISSSALTADTLICQRGQQWWWGKLQLTILSPRSSSGGDINEDSCVLRINDGQHSVLLTGDVERKAEAELVRLPKSVLQSQILSSPHHGSKSSSTPDFIAAAAPEHVVHSAGYQNRWHHPHPAVLSRYSQSQQWITAADGMVSFEFSQNNSVIRPFRRLQPWYRQMEAWLVDDQPLK</sequence>
<keyword evidence="4 6" id="KW-1133">Transmembrane helix</keyword>
<dbReference type="Proteomes" id="UP000585721">
    <property type="component" value="Unassembled WGS sequence"/>
</dbReference>
<feature type="transmembrane region" description="Helical" evidence="6">
    <location>
        <begin position="268"/>
        <end position="291"/>
    </location>
</feature>
<gene>
    <name evidence="8" type="ORF">HNR75_001362</name>
</gene>
<dbReference type="GO" id="GO:0005886">
    <property type="term" value="C:plasma membrane"/>
    <property type="evidence" value="ECO:0007669"/>
    <property type="project" value="UniProtKB-SubCell"/>
</dbReference>
<evidence type="ECO:0000256" key="1">
    <source>
        <dbReference type="ARBA" id="ARBA00004651"/>
    </source>
</evidence>
<dbReference type="RefSeq" id="WP_188026237.1">
    <property type="nucleotide sequence ID" value="NZ_JACHGR010000004.1"/>
</dbReference>
<evidence type="ECO:0000313" key="9">
    <source>
        <dbReference type="Proteomes" id="UP000585721"/>
    </source>
</evidence>
<feature type="transmembrane region" description="Helical" evidence="6">
    <location>
        <begin position="41"/>
        <end position="59"/>
    </location>
</feature>
<dbReference type="CDD" id="cd07731">
    <property type="entry name" value="ComA-like_MBL-fold"/>
    <property type="match status" value="1"/>
</dbReference>
<dbReference type="PANTHER" id="PTHR30619">
    <property type="entry name" value="DNA INTERNALIZATION/COMPETENCE PROTEIN COMEC/REC2"/>
    <property type="match status" value="1"/>
</dbReference>
<name>A0A841GFN6_9GAMM</name>
<dbReference type="SMART" id="SM00849">
    <property type="entry name" value="Lactamase_B"/>
    <property type="match status" value="1"/>
</dbReference>
<evidence type="ECO:0000256" key="3">
    <source>
        <dbReference type="ARBA" id="ARBA00022692"/>
    </source>
</evidence>
<dbReference type="InterPro" id="IPR004477">
    <property type="entry name" value="ComEC_N"/>
</dbReference>
<feature type="domain" description="Metallo-beta-lactamase" evidence="7">
    <location>
        <begin position="497"/>
        <end position="681"/>
    </location>
</feature>
<evidence type="ECO:0000313" key="8">
    <source>
        <dbReference type="EMBL" id="MBB6055456.1"/>
    </source>
</evidence>
<feature type="transmembrane region" description="Helical" evidence="6">
    <location>
        <begin position="355"/>
        <end position="377"/>
    </location>
</feature>
<dbReference type="PANTHER" id="PTHR30619:SF1">
    <property type="entry name" value="RECOMBINATION PROTEIN 2"/>
    <property type="match status" value="1"/>
</dbReference>
<dbReference type="InterPro" id="IPR052159">
    <property type="entry name" value="Competence_DNA_uptake"/>
</dbReference>
<dbReference type="NCBIfam" id="TIGR00360">
    <property type="entry name" value="ComEC_N-term"/>
    <property type="match status" value="1"/>
</dbReference>
<keyword evidence="5 6" id="KW-0472">Membrane</keyword>